<comment type="function">
    <text evidence="6">Involved in transcription antitermination. Required for transcription of ribosomal RNA (rRNA) genes. Binds specifically to the boxA antiterminator sequence of the ribosomal RNA (rrn) operons.</text>
</comment>
<dbReference type="Proteomes" id="UP001595533">
    <property type="component" value="Unassembled WGS sequence"/>
</dbReference>
<organism evidence="8 9">
    <name type="scientific">Marinicella sediminis</name>
    <dbReference type="NCBI Taxonomy" id="1792834"/>
    <lineage>
        <taxon>Bacteria</taxon>
        <taxon>Pseudomonadati</taxon>
        <taxon>Pseudomonadota</taxon>
        <taxon>Gammaproteobacteria</taxon>
        <taxon>Lysobacterales</taxon>
        <taxon>Marinicellaceae</taxon>
        <taxon>Marinicella</taxon>
    </lineage>
</organism>
<comment type="caution">
    <text evidence="8">The sequence shown here is derived from an EMBL/GenBank/DDBJ whole genome shotgun (WGS) entry which is preliminary data.</text>
</comment>
<evidence type="ECO:0000256" key="2">
    <source>
        <dbReference type="ARBA" id="ARBA00022814"/>
    </source>
</evidence>
<accession>A0ABV7J906</accession>
<evidence type="ECO:0000256" key="1">
    <source>
        <dbReference type="ARBA" id="ARBA00005952"/>
    </source>
</evidence>
<keyword evidence="2 6" id="KW-0889">Transcription antitermination</keyword>
<dbReference type="EMBL" id="JBHRTS010000005">
    <property type="protein sequence ID" value="MFC3194630.1"/>
    <property type="molecule type" value="Genomic_DNA"/>
</dbReference>
<evidence type="ECO:0000256" key="6">
    <source>
        <dbReference type="HAMAP-Rule" id="MF_00073"/>
    </source>
</evidence>
<dbReference type="RefSeq" id="WP_077410686.1">
    <property type="nucleotide sequence ID" value="NZ_JBHRTS010000005.1"/>
</dbReference>
<keyword evidence="9" id="KW-1185">Reference proteome</keyword>
<dbReference type="SUPFAM" id="SSF48013">
    <property type="entry name" value="NusB-like"/>
    <property type="match status" value="1"/>
</dbReference>
<keyword evidence="5 6" id="KW-0804">Transcription</keyword>
<evidence type="ECO:0000313" key="8">
    <source>
        <dbReference type="EMBL" id="MFC3194630.1"/>
    </source>
</evidence>
<protein>
    <recommendedName>
        <fullName evidence="6">Transcription antitermination protein NusB</fullName>
    </recommendedName>
    <alternativeName>
        <fullName evidence="6">Antitermination factor NusB</fullName>
    </alternativeName>
</protein>
<evidence type="ECO:0000256" key="5">
    <source>
        <dbReference type="ARBA" id="ARBA00023163"/>
    </source>
</evidence>
<dbReference type="PANTHER" id="PTHR11078:SF3">
    <property type="entry name" value="ANTITERMINATION NUSB DOMAIN-CONTAINING PROTEIN"/>
    <property type="match status" value="1"/>
</dbReference>
<comment type="similarity">
    <text evidence="1 6">Belongs to the NusB family.</text>
</comment>
<feature type="domain" description="NusB/RsmB/TIM44" evidence="7">
    <location>
        <begin position="17"/>
        <end position="141"/>
    </location>
</feature>
<dbReference type="InterPro" id="IPR011605">
    <property type="entry name" value="NusB_fam"/>
</dbReference>
<dbReference type="Gene3D" id="1.10.940.10">
    <property type="entry name" value="NusB-like"/>
    <property type="match status" value="1"/>
</dbReference>
<evidence type="ECO:0000256" key="3">
    <source>
        <dbReference type="ARBA" id="ARBA00022884"/>
    </source>
</evidence>
<name>A0ABV7J906_9GAMM</name>
<evidence type="ECO:0000313" key="9">
    <source>
        <dbReference type="Proteomes" id="UP001595533"/>
    </source>
</evidence>
<dbReference type="InterPro" id="IPR035926">
    <property type="entry name" value="NusB-like_sf"/>
</dbReference>
<sequence length="157" mass="17779">MVNKKHKRLPEPLARKHRARKRLVQALYQMHYNDMTARVVIEQFLEEQDFNKVDTEFFKAALRYIEANRAEVESYIDPHLGREKSALGAVEYAVLTMATYELLKHPETPFKVVINEAILMATEFGAEGGHTFVNGVLTKVAAATRSIEMGAASKNSN</sequence>
<dbReference type="HAMAP" id="MF_00073">
    <property type="entry name" value="NusB"/>
    <property type="match status" value="1"/>
</dbReference>
<dbReference type="Pfam" id="PF01029">
    <property type="entry name" value="NusB"/>
    <property type="match status" value="1"/>
</dbReference>
<dbReference type="InterPro" id="IPR006027">
    <property type="entry name" value="NusB_RsmB_TIM44"/>
</dbReference>
<dbReference type="NCBIfam" id="TIGR01951">
    <property type="entry name" value="nusB"/>
    <property type="match status" value="1"/>
</dbReference>
<reference evidence="9" key="1">
    <citation type="journal article" date="2019" name="Int. J. Syst. Evol. Microbiol.">
        <title>The Global Catalogue of Microorganisms (GCM) 10K type strain sequencing project: providing services to taxonomists for standard genome sequencing and annotation.</title>
        <authorList>
            <consortium name="The Broad Institute Genomics Platform"/>
            <consortium name="The Broad Institute Genome Sequencing Center for Infectious Disease"/>
            <person name="Wu L."/>
            <person name="Ma J."/>
        </authorList>
    </citation>
    <scope>NUCLEOTIDE SEQUENCE [LARGE SCALE GENOMIC DNA]</scope>
    <source>
        <strain evidence="9">KCTC 42953</strain>
    </source>
</reference>
<proteinExistence type="inferred from homology"/>
<keyword evidence="3 6" id="KW-0694">RNA-binding</keyword>
<evidence type="ECO:0000256" key="4">
    <source>
        <dbReference type="ARBA" id="ARBA00023015"/>
    </source>
</evidence>
<keyword evidence="4 6" id="KW-0805">Transcription regulation</keyword>
<dbReference type="PANTHER" id="PTHR11078">
    <property type="entry name" value="N UTILIZATION SUBSTANCE PROTEIN B-RELATED"/>
    <property type="match status" value="1"/>
</dbReference>
<evidence type="ECO:0000259" key="7">
    <source>
        <dbReference type="Pfam" id="PF01029"/>
    </source>
</evidence>
<gene>
    <name evidence="6 8" type="primary">nusB</name>
    <name evidence="8" type="ORF">ACFODZ_10315</name>
</gene>